<keyword evidence="4" id="KW-1185">Reference proteome</keyword>
<sequence>EEQDVISGVPQGTVLASVLFIIMIYDRDEDIKRCIVRCFADDTRINMKVKTEEDKKAMQEDLNKIYKWAEKNIMKFNEKKFEQMTCGETKGVDVESYKTPTGTEIENKDKVKDLGVVTSADLRFREHIDSVVISCKIKQGNILRNFSTRREETMLKLYKKHIRSEAEYCCIVWFPTHRKETSKIERIQKSYTKKIESIEEKNYHQRLKSL</sequence>
<feature type="transmembrane region" description="Helical" evidence="1">
    <location>
        <begin position="6"/>
        <end position="25"/>
    </location>
</feature>
<gene>
    <name evidence="3" type="ORF">MNOR_LOCUS25933</name>
</gene>
<evidence type="ECO:0000256" key="1">
    <source>
        <dbReference type="SAM" id="Phobius"/>
    </source>
</evidence>
<accession>A0AAV2RNK6</accession>
<dbReference type="Pfam" id="PF00078">
    <property type="entry name" value="RVT_1"/>
    <property type="match status" value="1"/>
</dbReference>
<dbReference type="EMBL" id="CAXKWB010025297">
    <property type="protein sequence ID" value="CAL4127857.1"/>
    <property type="molecule type" value="Genomic_DNA"/>
</dbReference>
<name>A0AAV2RNK6_MEGNR</name>
<proteinExistence type="predicted"/>
<organism evidence="3 4">
    <name type="scientific">Meganyctiphanes norvegica</name>
    <name type="common">Northern krill</name>
    <name type="synonym">Thysanopoda norvegica</name>
    <dbReference type="NCBI Taxonomy" id="48144"/>
    <lineage>
        <taxon>Eukaryota</taxon>
        <taxon>Metazoa</taxon>
        <taxon>Ecdysozoa</taxon>
        <taxon>Arthropoda</taxon>
        <taxon>Crustacea</taxon>
        <taxon>Multicrustacea</taxon>
        <taxon>Malacostraca</taxon>
        <taxon>Eumalacostraca</taxon>
        <taxon>Eucarida</taxon>
        <taxon>Euphausiacea</taxon>
        <taxon>Euphausiidae</taxon>
        <taxon>Meganyctiphanes</taxon>
    </lineage>
</organism>
<dbReference type="PANTHER" id="PTHR33332">
    <property type="entry name" value="REVERSE TRANSCRIPTASE DOMAIN-CONTAINING PROTEIN"/>
    <property type="match status" value="1"/>
</dbReference>
<keyword evidence="1" id="KW-0812">Transmembrane</keyword>
<dbReference type="Proteomes" id="UP001497623">
    <property type="component" value="Unassembled WGS sequence"/>
</dbReference>
<dbReference type="AlphaFoldDB" id="A0AAV2RNK6"/>
<dbReference type="InterPro" id="IPR000477">
    <property type="entry name" value="RT_dom"/>
</dbReference>
<keyword evidence="1" id="KW-0472">Membrane</keyword>
<dbReference type="PROSITE" id="PS50878">
    <property type="entry name" value="RT_POL"/>
    <property type="match status" value="1"/>
</dbReference>
<dbReference type="PRINTS" id="PR01345">
    <property type="entry name" value="CERVTRCPTASE"/>
</dbReference>
<feature type="domain" description="Reverse transcriptase" evidence="2">
    <location>
        <begin position="1"/>
        <end position="105"/>
    </location>
</feature>
<protein>
    <recommendedName>
        <fullName evidence="2">Reverse transcriptase domain-containing protein</fullName>
    </recommendedName>
</protein>
<keyword evidence="1" id="KW-1133">Transmembrane helix</keyword>
<evidence type="ECO:0000313" key="3">
    <source>
        <dbReference type="EMBL" id="CAL4127857.1"/>
    </source>
</evidence>
<comment type="caution">
    <text evidence="3">The sequence shown here is derived from an EMBL/GenBank/DDBJ whole genome shotgun (WGS) entry which is preliminary data.</text>
</comment>
<evidence type="ECO:0000259" key="2">
    <source>
        <dbReference type="PROSITE" id="PS50878"/>
    </source>
</evidence>
<reference evidence="3 4" key="1">
    <citation type="submission" date="2024-05" db="EMBL/GenBank/DDBJ databases">
        <authorList>
            <person name="Wallberg A."/>
        </authorList>
    </citation>
    <scope>NUCLEOTIDE SEQUENCE [LARGE SCALE GENOMIC DNA]</scope>
</reference>
<feature type="non-terminal residue" evidence="3">
    <location>
        <position position="1"/>
    </location>
</feature>
<evidence type="ECO:0000313" key="4">
    <source>
        <dbReference type="Proteomes" id="UP001497623"/>
    </source>
</evidence>
<feature type="non-terminal residue" evidence="3">
    <location>
        <position position="210"/>
    </location>
</feature>